<feature type="transmembrane region" description="Helical" evidence="1">
    <location>
        <begin position="51"/>
        <end position="71"/>
    </location>
</feature>
<protein>
    <submittedName>
        <fullName evidence="2">Uncharacterized protein</fullName>
    </submittedName>
</protein>
<feature type="transmembrane region" description="Helical" evidence="1">
    <location>
        <begin position="21"/>
        <end position="45"/>
    </location>
</feature>
<keyword evidence="1" id="KW-0472">Membrane</keyword>
<evidence type="ECO:0000313" key="2">
    <source>
        <dbReference type="EMBL" id="KFL35699.1"/>
    </source>
</evidence>
<keyword evidence="1" id="KW-1133">Transmembrane helix</keyword>
<name>A0A087MFP6_9GAMM</name>
<dbReference type="Proteomes" id="UP000029085">
    <property type="component" value="Unassembled WGS sequence"/>
</dbReference>
<keyword evidence="3" id="KW-1185">Reference proteome</keyword>
<dbReference type="AlphaFoldDB" id="A0A087MFP6"/>
<evidence type="ECO:0000313" key="3">
    <source>
        <dbReference type="Proteomes" id="UP000029085"/>
    </source>
</evidence>
<dbReference type="EMBL" id="AVCJ01000050">
    <property type="protein sequence ID" value="KFL35699.1"/>
    <property type="molecule type" value="Genomic_DNA"/>
</dbReference>
<comment type="caution">
    <text evidence="2">The sequence shown here is derived from an EMBL/GenBank/DDBJ whole genome shotgun (WGS) entry which is preliminary data.</text>
</comment>
<evidence type="ECO:0000256" key="1">
    <source>
        <dbReference type="SAM" id="Phobius"/>
    </source>
</evidence>
<dbReference type="STRING" id="1121014.N788_08150"/>
<gene>
    <name evidence="2" type="ORF">N788_08150</name>
</gene>
<dbReference type="RefSeq" id="WP_034225785.1">
    <property type="nucleotide sequence ID" value="NZ_AVCJ01000050.1"/>
</dbReference>
<sequence>MAARFQLRRSGRTAPAWADNNAYLLVAGLPMAATEAAQLTVGWLLAAGSGWPSLAFTGGLCAIWLLSAALFRRAAG</sequence>
<dbReference type="PATRIC" id="fig|1121014.3.peg.2532"/>
<organism evidence="2 3">
    <name type="scientific">Arenimonas donghaensis DSM 18148 = HO3-R19</name>
    <dbReference type="NCBI Taxonomy" id="1121014"/>
    <lineage>
        <taxon>Bacteria</taxon>
        <taxon>Pseudomonadati</taxon>
        <taxon>Pseudomonadota</taxon>
        <taxon>Gammaproteobacteria</taxon>
        <taxon>Lysobacterales</taxon>
        <taxon>Lysobacteraceae</taxon>
        <taxon>Arenimonas</taxon>
    </lineage>
</organism>
<proteinExistence type="predicted"/>
<reference evidence="2 3" key="2">
    <citation type="journal article" date="2015" name="Stand. Genomic Sci.">
        <title>High quality draft genomic sequence of Arenimonas donghaensis DSM 18148(T).</title>
        <authorList>
            <person name="Chen F."/>
            <person name="Wang H."/>
            <person name="Cao Y."/>
            <person name="Li X."/>
            <person name="Wang G."/>
        </authorList>
    </citation>
    <scope>NUCLEOTIDE SEQUENCE [LARGE SCALE GENOMIC DNA]</scope>
    <source>
        <strain evidence="2 3">HO3-R19</strain>
    </source>
</reference>
<accession>A0A087MFP6</accession>
<keyword evidence="1" id="KW-0812">Transmembrane</keyword>
<reference evidence="3" key="1">
    <citation type="submission" date="2013-08" db="EMBL/GenBank/DDBJ databases">
        <title>Genome sequencing of Arenimonas donghaensis.</title>
        <authorList>
            <person name="Chen F."/>
            <person name="Wang G."/>
        </authorList>
    </citation>
    <scope>NUCLEOTIDE SEQUENCE [LARGE SCALE GENOMIC DNA]</scope>
    <source>
        <strain evidence="3">HO3-R19</strain>
    </source>
</reference>